<dbReference type="GO" id="GO:0005249">
    <property type="term" value="F:voltage-gated potassium channel activity"/>
    <property type="evidence" value="ECO:0007669"/>
    <property type="project" value="InterPro"/>
</dbReference>
<dbReference type="InterPro" id="IPR013099">
    <property type="entry name" value="K_chnl_dom"/>
</dbReference>
<evidence type="ECO:0000313" key="11">
    <source>
        <dbReference type="EMBL" id="PFG18642.1"/>
    </source>
</evidence>
<feature type="transmembrane region" description="Helical" evidence="9">
    <location>
        <begin position="204"/>
        <end position="229"/>
    </location>
</feature>
<feature type="domain" description="Potassium channel" evidence="10">
    <location>
        <begin position="159"/>
        <end position="229"/>
    </location>
</feature>
<dbReference type="GO" id="GO:0008076">
    <property type="term" value="C:voltage-gated potassium channel complex"/>
    <property type="evidence" value="ECO:0007669"/>
    <property type="project" value="InterPro"/>
</dbReference>
<reference evidence="11 12" key="1">
    <citation type="submission" date="2017-10" db="EMBL/GenBank/DDBJ databases">
        <title>Sequencing the genomes of 1000 actinobacteria strains.</title>
        <authorList>
            <person name="Klenk H.-P."/>
        </authorList>
    </citation>
    <scope>NUCLEOTIDE SEQUENCE [LARGE SCALE GENOMIC DNA]</scope>
    <source>
        <strain evidence="11 12">DSM 21801</strain>
    </source>
</reference>
<evidence type="ECO:0000256" key="8">
    <source>
        <dbReference type="SAM" id="MobiDB-lite"/>
    </source>
</evidence>
<comment type="subcellular location">
    <subcellularLocation>
        <location evidence="1">Membrane</location>
        <topology evidence="1">Multi-pass membrane protein</topology>
    </subcellularLocation>
</comment>
<dbReference type="Gene3D" id="1.10.287.70">
    <property type="match status" value="1"/>
</dbReference>
<feature type="region of interest" description="Disordered" evidence="8">
    <location>
        <begin position="237"/>
        <end position="317"/>
    </location>
</feature>
<evidence type="ECO:0000256" key="6">
    <source>
        <dbReference type="ARBA" id="ARBA00023136"/>
    </source>
</evidence>
<name>A0A2A9CY92_9MICO</name>
<feature type="compositionally biased region" description="Gly residues" evidence="8">
    <location>
        <begin position="264"/>
        <end position="273"/>
    </location>
</feature>
<feature type="transmembrane region" description="Helical" evidence="9">
    <location>
        <begin position="429"/>
        <end position="452"/>
    </location>
</feature>
<dbReference type="Gene3D" id="1.20.5.110">
    <property type="match status" value="1"/>
</dbReference>
<feature type="compositionally biased region" description="Low complexity" evidence="8">
    <location>
        <begin position="237"/>
        <end position="263"/>
    </location>
</feature>
<evidence type="ECO:0000256" key="9">
    <source>
        <dbReference type="SAM" id="Phobius"/>
    </source>
</evidence>
<sequence>MTGMSEASETTETARGRGRLRLALASPAEVRREHWERLAAVPLALAAIAFLVAYAVPIVWPGVDHTLQRVCTVVVQVVWLSLLVDYVVRFVLARAKRRFVFHHLLDLVVLALPMVRQLQLLRLVALFSILDRVGVRTFRGRVLTYAVAASALSFLIASLALTSTERGATGATIENFGDGMWFSIATLTTVGYGDMYPVTTQGRVIAAALMMVGLVLFGTVTGTLASYVVSKVSGESAPSGQAAGASAPSPAEGSRVSGVEAAGDAGGGMGTGIGTEADAEDAATETDTQADTDTDTDTETDTDTDTEADADPAADAAADDLVRTGRAAWGDSRRRRALTTLLAAGAHVAIVWFAALAVFAQFGGVHATVALVALTAGEAIMLPLTLMTAWGTFRHRAPNPRWLHWAPGAMIAILVATLTVVLFDTETDTAVLAVMSITWAFVGAVPLAMAYAQTMPARTDIP</sequence>
<evidence type="ECO:0000256" key="4">
    <source>
        <dbReference type="ARBA" id="ARBA00022989"/>
    </source>
</evidence>
<evidence type="ECO:0000259" key="10">
    <source>
        <dbReference type="Pfam" id="PF07885"/>
    </source>
</evidence>
<keyword evidence="3 9" id="KW-0812">Transmembrane</keyword>
<feature type="transmembrane region" description="Helical" evidence="9">
    <location>
        <begin position="142"/>
        <end position="161"/>
    </location>
</feature>
<keyword evidence="4 9" id="KW-1133">Transmembrane helix</keyword>
<feature type="transmembrane region" description="Helical" evidence="9">
    <location>
        <begin position="368"/>
        <end position="390"/>
    </location>
</feature>
<proteinExistence type="predicted"/>
<gene>
    <name evidence="11" type="ORF">ATL40_0185</name>
</gene>
<feature type="transmembrane region" description="Helical" evidence="9">
    <location>
        <begin position="72"/>
        <end position="92"/>
    </location>
</feature>
<organism evidence="11 12">
    <name type="scientific">Serinibacter salmoneus</name>
    <dbReference type="NCBI Taxonomy" id="556530"/>
    <lineage>
        <taxon>Bacteria</taxon>
        <taxon>Bacillati</taxon>
        <taxon>Actinomycetota</taxon>
        <taxon>Actinomycetes</taxon>
        <taxon>Micrococcales</taxon>
        <taxon>Beutenbergiaceae</taxon>
        <taxon>Serinibacter</taxon>
    </lineage>
</organism>
<evidence type="ECO:0000256" key="1">
    <source>
        <dbReference type="ARBA" id="ARBA00004141"/>
    </source>
</evidence>
<accession>A0A2A9CY92</accession>
<dbReference type="PANTHER" id="PTHR11537:SF254">
    <property type="entry name" value="POTASSIUM VOLTAGE-GATED CHANNEL PROTEIN SHAB"/>
    <property type="match status" value="1"/>
</dbReference>
<feature type="transmembrane region" description="Helical" evidence="9">
    <location>
        <begin position="341"/>
        <end position="362"/>
    </location>
</feature>
<evidence type="ECO:0000256" key="3">
    <source>
        <dbReference type="ARBA" id="ARBA00022692"/>
    </source>
</evidence>
<keyword evidence="6 9" id="KW-0472">Membrane</keyword>
<dbReference type="Pfam" id="PF07885">
    <property type="entry name" value="Ion_trans_2"/>
    <property type="match status" value="1"/>
</dbReference>
<feature type="transmembrane region" description="Helical" evidence="9">
    <location>
        <begin position="38"/>
        <end position="60"/>
    </location>
</feature>
<keyword evidence="5" id="KW-0406">Ion transport</keyword>
<dbReference type="GO" id="GO:0001508">
    <property type="term" value="P:action potential"/>
    <property type="evidence" value="ECO:0007669"/>
    <property type="project" value="TreeGrafter"/>
</dbReference>
<feature type="compositionally biased region" description="Acidic residues" evidence="8">
    <location>
        <begin position="277"/>
        <end position="312"/>
    </location>
</feature>
<comment type="caution">
    <text evidence="11">The sequence shown here is derived from an EMBL/GenBank/DDBJ whole genome shotgun (WGS) entry which is preliminary data.</text>
</comment>
<dbReference type="PANTHER" id="PTHR11537">
    <property type="entry name" value="VOLTAGE-GATED POTASSIUM CHANNEL"/>
    <property type="match status" value="1"/>
</dbReference>
<dbReference type="AlphaFoldDB" id="A0A2A9CY92"/>
<dbReference type="Proteomes" id="UP000224915">
    <property type="component" value="Unassembled WGS sequence"/>
</dbReference>
<dbReference type="InterPro" id="IPR028325">
    <property type="entry name" value="VG_K_chnl"/>
</dbReference>
<keyword evidence="12" id="KW-1185">Reference proteome</keyword>
<dbReference type="SUPFAM" id="SSF81324">
    <property type="entry name" value="Voltage-gated potassium channels"/>
    <property type="match status" value="1"/>
</dbReference>
<protein>
    <submittedName>
        <fullName evidence="11">Ion channel</fullName>
    </submittedName>
</protein>
<feature type="transmembrane region" description="Helical" evidence="9">
    <location>
        <begin position="402"/>
        <end position="423"/>
    </location>
</feature>
<evidence type="ECO:0000256" key="2">
    <source>
        <dbReference type="ARBA" id="ARBA00022448"/>
    </source>
</evidence>
<evidence type="ECO:0000256" key="7">
    <source>
        <dbReference type="ARBA" id="ARBA00023303"/>
    </source>
</evidence>
<evidence type="ECO:0000256" key="5">
    <source>
        <dbReference type="ARBA" id="ARBA00023065"/>
    </source>
</evidence>
<feature type="transmembrane region" description="Helical" evidence="9">
    <location>
        <begin position="173"/>
        <end position="192"/>
    </location>
</feature>
<evidence type="ECO:0000313" key="12">
    <source>
        <dbReference type="Proteomes" id="UP000224915"/>
    </source>
</evidence>
<keyword evidence="7" id="KW-0407">Ion channel</keyword>
<dbReference type="EMBL" id="PDJD01000001">
    <property type="protein sequence ID" value="PFG18642.1"/>
    <property type="molecule type" value="Genomic_DNA"/>
</dbReference>
<keyword evidence="2" id="KW-0813">Transport</keyword>